<feature type="transmembrane region" description="Helical" evidence="7">
    <location>
        <begin position="451"/>
        <end position="469"/>
    </location>
</feature>
<dbReference type="RefSeq" id="WP_104480869.1">
    <property type="nucleotide sequence ID" value="NZ_CP154825.1"/>
</dbReference>
<evidence type="ECO:0000313" key="9">
    <source>
        <dbReference type="EMBL" id="PPK65895.1"/>
    </source>
</evidence>
<comment type="similarity">
    <text evidence="6">Belongs to the YccS/YhfK family.</text>
</comment>
<feature type="transmembrane region" description="Helical" evidence="7">
    <location>
        <begin position="166"/>
        <end position="186"/>
    </location>
</feature>
<keyword evidence="4 7" id="KW-1133">Transmembrane helix</keyword>
<reference evidence="9 10" key="1">
    <citation type="submission" date="2018-02" db="EMBL/GenBank/DDBJ databases">
        <title>Genomic Encyclopedia of Archaeal and Bacterial Type Strains, Phase II (KMG-II): from individual species to whole genera.</title>
        <authorList>
            <person name="Goeker M."/>
        </authorList>
    </citation>
    <scope>NUCLEOTIDE SEQUENCE [LARGE SCALE GENOMIC DNA]</scope>
    <source>
        <strain evidence="9 10">YU 961-1</strain>
    </source>
</reference>
<feature type="transmembrane region" description="Helical" evidence="7">
    <location>
        <begin position="399"/>
        <end position="416"/>
    </location>
</feature>
<dbReference type="PANTHER" id="PTHR30509:SF9">
    <property type="entry name" value="MULTIDRUG RESISTANCE PROTEIN MDTO"/>
    <property type="match status" value="1"/>
</dbReference>
<dbReference type="Pfam" id="PF13515">
    <property type="entry name" value="FUSC_2"/>
    <property type="match status" value="1"/>
</dbReference>
<feature type="transmembrane region" description="Helical" evidence="7">
    <location>
        <begin position="98"/>
        <end position="127"/>
    </location>
</feature>
<dbReference type="GO" id="GO:0005886">
    <property type="term" value="C:plasma membrane"/>
    <property type="evidence" value="ECO:0007669"/>
    <property type="project" value="UniProtKB-SubCell"/>
</dbReference>
<feature type="transmembrane region" description="Helical" evidence="7">
    <location>
        <begin position="328"/>
        <end position="346"/>
    </location>
</feature>
<keyword evidence="2" id="KW-1003">Cell membrane</keyword>
<feature type="domain" description="Integral membrane bound transporter" evidence="8">
    <location>
        <begin position="341"/>
        <end position="464"/>
    </location>
</feature>
<evidence type="ECO:0000259" key="8">
    <source>
        <dbReference type="Pfam" id="PF13515"/>
    </source>
</evidence>
<evidence type="ECO:0000256" key="6">
    <source>
        <dbReference type="ARBA" id="ARBA00043993"/>
    </source>
</evidence>
<dbReference type="InterPro" id="IPR049453">
    <property type="entry name" value="Memb_transporter_dom"/>
</dbReference>
<evidence type="ECO:0000313" key="10">
    <source>
        <dbReference type="Proteomes" id="UP000239203"/>
    </source>
</evidence>
<dbReference type="EMBL" id="PTIX01000012">
    <property type="protein sequence ID" value="PPK65895.1"/>
    <property type="molecule type" value="Genomic_DNA"/>
</dbReference>
<dbReference type="OrthoDB" id="3816110at2"/>
<organism evidence="9 10">
    <name type="scientific">Actinokineospora auranticolor</name>
    <dbReference type="NCBI Taxonomy" id="155976"/>
    <lineage>
        <taxon>Bacteria</taxon>
        <taxon>Bacillati</taxon>
        <taxon>Actinomycetota</taxon>
        <taxon>Actinomycetes</taxon>
        <taxon>Pseudonocardiales</taxon>
        <taxon>Pseudonocardiaceae</taxon>
        <taxon>Actinokineospora</taxon>
    </lineage>
</organism>
<gene>
    <name evidence="9" type="ORF">CLV40_112160</name>
</gene>
<evidence type="ECO:0000256" key="2">
    <source>
        <dbReference type="ARBA" id="ARBA00022475"/>
    </source>
</evidence>
<comment type="subcellular location">
    <subcellularLocation>
        <location evidence="1">Cell membrane</location>
        <topology evidence="1">Multi-pass membrane protein</topology>
    </subcellularLocation>
</comment>
<feature type="transmembrane region" description="Helical" evidence="7">
    <location>
        <begin position="33"/>
        <end position="62"/>
    </location>
</feature>
<accession>A0A2S6GL10</accession>
<evidence type="ECO:0000256" key="5">
    <source>
        <dbReference type="ARBA" id="ARBA00023136"/>
    </source>
</evidence>
<dbReference type="Proteomes" id="UP000239203">
    <property type="component" value="Unassembled WGS sequence"/>
</dbReference>
<protein>
    <submittedName>
        <fullName evidence="9">Putative membrane protein YccC</fullName>
    </submittedName>
</protein>
<evidence type="ECO:0000256" key="3">
    <source>
        <dbReference type="ARBA" id="ARBA00022692"/>
    </source>
</evidence>
<sequence>MSDLSAPHWLRELLSQRPVPIPWKRALRAATAIAAPVAIGMLVGRIDLGVLVSIGALCVVFADSDGPYRYRAQRTVWAAIAGVGGYWVGMLLEGPWTWALVLVAGVSAVVSAVSSTASLAGLQLLVFAILGSGQTADPWLATGCFAAGAAFALVLSIAAWPVRGAALERAAVATVYDHIAVMLAAAGTAEARHARRELTKAINAAYDALLDARSRLAGRDRSYRRLFVLLTETTPVIEASVALVNAKKQIPPEFVTYLFEAAYRIRVREPLSEPPEPPEGARALAQLHAGLRAVAEFRRGDRDTDLRPDEEPVGVRERLREVVGRRTWMLVLRLVVCVGVAVAVGRFAALEHSYWVALTVAIVLKPDFGSVFGRAVLRGVGTAVGVLIGAGVLAVDPPGWVLVPLMAIAAAALPIGQVRNYGMFSTFVTPLVLVQLDVAEAGDWSLVGARLLDTGIGCAIVLVIGYLLWPGARRPRVGEDLAGALDTVAAYLEHALSGHRDERSPLRRESYRALSDVRTAFQQSLVEPFAAGRQAAAWWPVIVGLERLTDAVTAVALAIDRGGEPVSEADTRTLVAAVREAAEAVRGERAPVRVQLPEDERLEPVVAELTAVNATLRGPGLVQQRSRTAARWSH</sequence>
<proteinExistence type="inferred from homology"/>
<feature type="transmembrane region" description="Helical" evidence="7">
    <location>
        <begin position="375"/>
        <end position="393"/>
    </location>
</feature>
<dbReference type="AlphaFoldDB" id="A0A2S6GL10"/>
<evidence type="ECO:0000256" key="1">
    <source>
        <dbReference type="ARBA" id="ARBA00004651"/>
    </source>
</evidence>
<evidence type="ECO:0000256" key="7">
    <source>
        <dbReference type="SAM" id="Phobius"/>
    </source>
</evidence>
<keyword evidence="5 7" id="KW-0472">Membrane</keyword>
<comment type="caution">
    <text evidence="9">The sequence shown here is derived from an EMBL/GenBank/DDBJ whole genome shotgun (WGS) entry which is preliminary data.</text>
</comment>
<feature type="transmembrane region" description="Helical" evidence="7">
    <location>
        <begin position="139"/>
        <end position="160"/>
    </location>
</feature>
<keyword evidence="10" id="KW-1185">Reference proteome</keyword>
<feature type="transmembrane region" description="Helical" evidence="7">
    <location>
        <begin position="74"/>
        <end position="92"/>
    </location>
</feature>
<keyword evidence="3 7" id="KW-0812">Transmembrane</keyword>
<dbReference type="PANTHER" id="PTHR30509">
    <property type="entry name" value="P-HYDROXYBENZOIC ACID EFFLUX PUMP SUBUNIT-RELATED"/>
    <property type="match status" value="1"/>
</dbReference>
<evidence type="ECO:0000256" key="4">
    <source>
        <dbReference type="ARBA" id="ARBA00022989"/>
    </source>
</evidence>
<name>A0A2S6GL10_9PSEU</name>